<reference evidence="9" key="1">
    <citation type="journal article" date="2019" name="Int. J. Syst. Evol. Microbiol.">
        <title>The Global Catalogue of Microorganisms (GCM) 10K type strain sequencing project: providing services to taxonomists for standard genome sequencing and annotation.</title>
        <authorList>
            <consortium name="The Broad Institute Genomics Platform"/>
            <consortium name="The Broad Institute Genome Sequencing Center for Infectious Disease"/>
            <person name="Wu L."/>
            <person name="Ma J."/>
        </authorList>
    </citation>
    <scope>NUCLEOTIDE SEQUENCE [LARGE SCALE GENOMIC DNA]</scope>
    <source>
        <strain evidence="9">KCTC 12907</strain>
    </source>
</reference>
<feature type="coiled-coil region" evidence="6">
    <location>
        <begin position="51"/>
        <end position="78"/>
    </location>
</feature>
<evidence type="ECO:0000313" key="8">
    <source>
        <dbReference type="EMBL" id="MFC7152142.1"/>
    </source>
</evidence>
<feature type="signal peptide" evidence="7">
    <location>
        <begin position="1"/>
        <end position="23"/>
    </location>
</feature>
<keyword evidence="3" id="KW-0472">Membrane</keyword>
<dbReference type="RefSeq" id="WP_378048452.1">
    <property type="nucleotide sequence ID" value="NZ_JBHMDN010000017.1"/>
</dbReference>
<evidence type="ECO:0000256" key="2">
    <source>
        <dbReference type="ARBA" id="ARBA00022729"/>
    </source>
</evidence>
<keyword evidence="6" id="KW-0175">Coiled coil</keyword>
<evidence type="ECO:0000256" key="4">
    <source>
        <dbReference type="ARBA" id="ARBA00023139"/>
    </source>
</evidence>
<dbReference type="Gene3D" id="3.40.190.10">
    <property type="entry name" value="Periplasmic binding protein-like II"/>
    <property type="match status" value="2"/>
</dbReference>
<sequence>MSFKRIRNTTLLLTITAALIALSACGGKNNANSNANASAEAGTDKPITITYMTTQARIKEAQKQMAELMKQDENYNVEFQVVPDPQFNSLLLTKIASGEVPDVVDLNTPASYETFNYRDNFEDLSGEPWVARLNNADSFRADGKIYSFPYVAPGNVIGAIYNKQVFADLGLEVPTTYGDFLNVLAKIKESGKDPLYLSNKDTWTTQIPMLVYTNALLGDRAQQNWEELVQNKKKFADIPEFKQALGDYRALVTDGYVNKNHVTATYDMAKEAVATGKAGMMISGEYAIKDIATKWPDADIGFFGVPYNDTDKIVSADISWSVVVMKNGKHVDEVKKWLDLWSQPKYQDLYFKENPGLPAAGDVDGGSLPPALQTAYDDYLKQGKSTIQMNDYFDLVGAGAWLGDALHPAYIEVLLGKKADDMIQDIDKSFQQMGREKGIPGF</sequence>
<feature type="chain" id="PRO_5046872287" evidence="7">
    <location>
        <begin position="24"/>
        <end position="442"/>
    </location>
</feature>
<dbReference type="PROSITE" id="PS51257">
    <property type="entry name" value="PROKAR_LIPOPROTEIN"/>
    <property type="match status" value="1"/>
</dbReference>
<keyword evidence="2 7" id="KW-0732">Signal</keyword>
<evidence type="ECO:0000256" key="7">
    <source>
        <dbReference type="SAM" id="SignalP"/>
    </source>
</evidence>
<dbReference type="Pfam" id="PF01547">
    <property type="entry name" value="SBP_bac_1"/>
    <property type="match status" value="1"/>
</dbReference>
<keyword evidence="4" id="KW-0564">Palmitate</keyword>
<dbReference type="InterPro" id="IPR050490">
    <property type="entry name" value="Bact_solute-bd_prot1"/>
</dbReference>
<evidence type="ECO:0000313" key="9">
    <source>
        <dbReference type="Proteomes" id="UP001596378"/>
    </source>
</evidence>
<dbReference type="PANTHER" id="PTHR43649">
    <property type="entry name" value="ARABINOSE-BINDING PROTEIN-RELATED"/>
    <property type="match status" value="1"/>
</dbReference>
<dbReference type="InterPro" id="IPR006059">
    <property type="entry name" value="SBP"/>
</dbReference>
<proteinExistence type="predicted"/>
<keyword evidence="1" id="KW-1003">Cell membrane</keyword>
<dbReference type="SUPFAM" id="SSF53850">
    <property type="entry name" value="Periplasmic binding protein-like II"/>
    <property type="match status" value="1"/>
</dbReference>
<evidence type="ECO:0000256" key="5">
    <source>
        <dbReference type="ARBA" id="ARBA00023288"/>
    </source>
</evidence>
<evidence type="ECO:0000256" key="6">
    <source>
        <dbReference type="SAM" id="Coils"/>
    </source>
</evidence>
<keyword evidence="5" id="KW-0449">Lipoprotein</keyword>
<dbReference type="PANTHER" id="PTHR43649:SF33">
    <property type="entry name" value="POLYGALACTURONAN_RHAMNOGALACTURONAN-BINDING PROTEIN YTCQ"/>
    <property type="match status" value="1"/>
</dbReference>
<name>A0ABW2FKX0_9BACL</name>
<accession>A0ABW2FKX0</accession>
<keyword evidence="9" id="KW-1185">Reference proteome</keyword>
<dbReference type="Proteomes" id="UP001596378">
    <property type="component" value="Unassembled WGS sequence"/>
</dbReference>
<gene>
    <name evidence="8" type="ORF">ACFQMJ_26720</name>
</gene>
<evidence type="ECO:0000256" key="1">
    <source>
        <dbReference type="ARBA" id="ARBA00022475"/>
    </source>
</evidence>
<comment type="caution">
    <text evidence="8">The sequence shown here is derived from an EMBL/GenBank/DDBJ whole genome shotgun (WGS) entry which is preliminary data.</text>
</comment>
<organism evidence="8 9">
    <name type="scientific">Cohnella cellulosilytica</name>
    <dbReference type="NCBI Taxonomy" id="986710"/>
    <lineage>
        <taxon>Bacteria</taxon>
        <taxon>Bacillati</taxon>
        <taxon>Bacillota</taxon>
        <taxon>Bacilli</taxon>
        <taxon>Bacillales</taxon>
        <taxon>Paenibacillaceae</taxon>
        <taxon>Cohnella</taxon>
    </lineage>
</organism>
<evidence type="ECO:0000256" key="3">
    <source>
        <dbReference type="ARBA" id="ARBA00023136"/>
    </source>
</evidence>
<dbReference type="EMBL" id="JBHTAI010000020">
    <property type="protein sequence ID" value="MFC7152142.1"/>
    <property type="molecule type" value="Genomic_DNA"/>
</dbReference>
<protein>
    <submittedName>
        <fullName evidence="8">ABC transporter substrate-binding protein</fullName>
    </submittedName>
</protein>